<keyword evidence="2 7" id="KW-0813">Transport</keyword>
<evidence type="ECO:0000256" key="4">
    <source>
        <dbReference type="ARBA" id="ARBA00022692"/>
    </source>
</evidence>
<protein>
    <submittedName>
        <fullName evidence="9">ABC transporter permease</fullName>
    </submittedName>
</protein>
<proteinExistence type="inferred from homology"/>
<evidence type="ECO:0000256" key="5">
    <source>
        <dbReference type="ARBA" id="ARBA00022989"/>
    </source>
</evidence>
<dbReference type="AlphaFoldDB" id="A0A0N0M866"/>
<evidence type="ECO:0000313" key="9">
    <source>
        <dbReference type="EMBL" id="KPH75733.1"/>
    </source>
</evidence>
<evidence type="ECO:0000256" key="6">
    <source>
        <dbReference type="ARBA" id="ARBA00023136"/>
    </source>
</evidence>
<dbReference type="RefSeq" id="WP_054211587.1">
    <property type="nucleotide sequence ID" value="NZ_LGSZ01000077.1"/>
</dbReference>
<dbReference type="PANTHER" id="PTHR43163:SF6">
    <property type="entry name" value="DIPEPTIDE TRANSPORT SYSTEM PERMEASE PROTEIN DPPB-RELATED"/>
    <property type="match status" value="1"/>
</dbReference>
<comment type="similarity">
    <text evidence="7">Belongs to the binding-protein-dependent transport system permease family.</text>
</comment>
<organism evidence="9 10">
    <name type="scientific">Bosea vaviloviae</name>
    <dbReference type="NCBI Taxonomy" id="1526658"/>
    <lineage>
        <taxon>Bacteria</taxon>
        <taxon>Pseudomonadati</taxon>
        <taxon>Pseudomonadota</taxon>
        <taxon>Alphaproteobacteria</taxon>
        <taxon>Hyphomicrobiales</taxon>
        <taxon>Boseaceae</taxon>
        <taxon>Bosea</taxon>
    </lineage>
</organism>
<keyword evidence="10" id="KW-1185">Reference proteome</keyword>
<comment type="caution">
    <text evidence="9">The sequence shown here is derived from an EMBL/GenBank/DDBJ whole genome shotgun (WGS) entry which is preliminary data.</text>
</comment>
<keyword evidence="6 7" id="KW-0472">Membrane</keyword>
<dbReference type="PROSITE" id="PS50928">
    <property type="entry name" value="ABC_TM1"/>
    <property type="match status" value="1"/>
</dbReference>
<comment type="subcellular location">
    <subcellularLocation>
        <location evidence="1 7">Cell membrane</location>
        <topology evidence="1 7">Multi-pass membrane protein</topology>
    </subcellularLocation>
</comment>
<dbReference type="GO" id="GO:0071916">
    <property type="term" value="F:dipeptide transmembrane transporter activity"/>
    <property type="evidence" value="ECO:0007669"/>
    <property type="project" value="TreeGrafter"/>
</dbReference>
<name>A0A0N0M866_9HYPH</name>
<dbReference type="InterPro" id="IPR035906">
    <property type="entry name" value="MetI-like_sf"/>
</dbReference>
<evidence type="ECO:0000259" key="8">
    <source>
        <dbReference type="PROSITE" id="PS50928"/>
    </source>
</evidence>
<evidence type="ECO:0000256" key="2">
    <source>
        <dbReference type="ARBA" id="ARBA00022448"/>
    </source>
</evidence>
<feature type="transmembrane region" description="Helical" evidence="7">
    <location>
        <begin position="98"/>
        <end position="121"/>
    </location>
</feature>
<dbReference type="InterPro" id="IPR045621">
    <property type="entry name" value="BPD_transp_1_N"/>
</dbReference>
<dbReference type="GO" id="GO:0005886">
    <property type="term" value="C:plasma membrane"/>
    <property type="evidence" value="ECO:0007669"/>
    <property type="project" value="UniProtKB-SubCell"/>
</dbReference>
<evidence type="ECO:0000256" key="1">
    <source>
        <dbReference type="ARBA" id="ARBA00004651"/>
    </source>
</evidence>
<dbReference type="PATRIC" id="fig|1526658.3.peg.2982"/>
<dbReference type="SUPFAM" id="SSF161098">
    <property type="entry name" value="MetI-like"/>
    <property type="match status" value="1"/>
</dbReference>
<dbReference type="Proteomes" id="UP000037822">
    <property type="component" value="Unassembled WGS sequence"/>
</dbReference>
<evidence type="ECO:0000256" key="7">
    <source>
        <dbReference type="RuleBase" id="RU363032"/>
    </source>
</evidence>
<dbReference type="OrthoDB" id="9807402at2"/>
<accession>A0A0N0M866</accession>
<dbReference type="Pfam" id="PF19300">
    <property type="entry name" value="BPD_transp_1_N"/>
    <property type="match status" value="1"/>
</dbReference>
<dbReference type="PANTHER" id="PTHR43163">
    <property type="entry name" value="DIPEPTIDE TRANSPORT SYSTEM PERMEASE PROTEIN DPPB-RELATED"/>
    <property type="match status" value="1"/>
</dbReference>
<evidence type="ECO:0000313" key="10">
    <source>
        <dbReference type="Proteomes" id="UP000037822"/>
    </source>
</evidence>
<feature type="domain" description="ABC transmembrane type-1" evidence="8">
    <location>
        <begin position="94"/>
        <end position="290"/>
    </location>
</feature>
<keyword evidence="3" id="KW-1003">Cell membrane</keyword>
<keyword evidence="5 7" id="KW-1133">Transmembrane helix</keyword>
<dbReference type="Pfam" id="PF00528">
    <property type="entry name" value="BPD_transp_1"/>
    <property type="match status" value="1"/>
</dbReference>
<feature type="transmembrane region" description="Helical" evidence="7">
    <location>
        <begin position="168"/>
        <end position="185"/>
    </location>
</feature>
<reference evidence="9 10" key="1">
    <citation type="submission" date="2015-07" db="EMBL/GenBank/DDBJ databases">
        <title>Whole genome sequencing of Bosea vaviloviae isolated from cave pool.</title>
        <authorList>
            <person name="Tan N.E.H."/>
            <person name="Lee Y.P."/>
            <person name="Gan H.M."/>
            <person name="Barton H."/>
            <person name="Savka M.A."/>
        </authorList>
    </citation>
    <scope>NUCLEOTIDE SEQUENCE [LARGE SCALE GENOMIC DNA]</scope>
    <source>
        <strain evidence="9 10">SD260</strain>
    </source>
</reference>
<feature type="transmembrane region" description="Helical" evidence="7">
    <location>
        <begin position="230"/>
        <end position="252"/>
    </location>
</feature>
<dbReference type="CDD" id="cd06261">
    <property type="entry name" value="TM_PBP2"/>
    <property type="match status" value="1"/>
</dbReference>
<dbReference type="EMBL" id="LGSZ01000077">
    <property type="protein sequence ID" value="KPH75733.1"/>
    <property type="molecule type" value="Genomic_DNA"/>
</dbReference>
<gene>
    <name evidence="9" type="ORF">AE618_24015</name>
</gene>
<dbReference type="Gene3D" id="1.10.3720.10">
    <property type="entry name" value="MetI-like"/>
    <property type="match status" value="1"/>
</dbReference>
<evidence type="ECO:0000256" key="3">
    <source>
        <dbReference type="ARBA" id="ARBA00022475"/>
    </source>
</evidence>
<dbReference type="InterPro" id="IPR000515">
    <property type="entry name" value="MetI-like"/>
</dbReference>
<feature type="transmembrane region" description="Helical" evidence="7">
    <location>
        <begin position="133"/>
        <end position="156"/>
    </location>
</feature>
<feature type="transmembrane region" description="Helical" evidence="7">
    <location>
        <begin position="272"/>
        <end position="291"/>
    </location>
</feature>
<keyword evidence="4 7" id="KW-0812">Transmembrane</keyword>
<sequence>MLNFIVRRMLRALLTLAICVTAVFVVLRLAGDPTDILLPDDTPPLVKAEYRERWGLDRPIAEQYARFLIAVTRGDLGVSFADGRSAVMVVAEAIPNTLMLAAAALSLALIIGIPLGMLAALKHNSALDRIVMSIAVLGFSIPTFFLGILLILLFALTLRWLPSSGTDTWWHLVMPTLTLAAGLLGKIARFTRTAMLEVLGQSFVRTARAKGVPRLPVLLRHAFPNAAVPLLMFLGIETGLLFAGAAVTETIFAWPGVGRLLVSSAGVRDLAVIQTAILFVAAVIIVSNLAVDIIHALIDPRIDVLGAKGHAS</sequence>